<keyword evidence="5 6" id="KW-0472">Membrane</keyword>
<feature type="transmembrane region" description="Helical" evidence="6">
    <location>
        <begin position="12"/>
        <end position="36"/>
    </location>
</feature>
<dbReference type="OrthoDB" id="1936802at2"/>
<evidence type="ECO:0000313" key="7">
    <source>
        <dbReference type="EMBL" id="AAK78965.1"/>
    </source>
</evidence>
<dbReference type="EMBL" id="AE001437">
    <property type="protein sequence ID" value="AAK78965.1"/>
    <property type="molecule type" value="Genomic_DNA"/>
</dbReference>
<keyword evidence="4 6" id="KW-1133">Transmembrane helix</keyword>
<protein>
    <submittedName>
        <fullName evidence="7">General secretion family related protein</fullName>
    </submittedName>
</protein>
<keyword evidence="2" id="KW-0488">Methylation</keyword>
<gene>
    <name evidence="7" type="ordered locus">CA_C0989</name>
</gene>
<evidence type="ECO:0000256" key="2">
    <source>
        <dbReference type="ARBA" id="ARBA00022481"/>
    </source>
</evidence>
<dbReference type="PROSITE" id="PS00409">
    <property type="entry name" value="PROKAR_NTER_METHYL"/>
    <property type="match status" value="1"/>
</dbReference>
<dbReference type="STRING" id="272562.CA_C0989"/>
<dbReference type="InterPro" id="IPR045584">
    <property type="entry name" value="Pilin-like"/>
</dbReference>
<dbReference type="Proteomes" id="UP000000814">
    <property type="component" value="Chromosome"/>
</dbReference>
<dbReference type="HOGENOM" id="CLU_143357_0_0_9"/>
<dbReference type="InterPro" id="IPR000983">
    <property type="entry name" value="Bac_GSPG_pilin"/>
</dbReference>
<dbReference type="PRINTS" id="PR00813">
    <property type="entry name" value="BCTERIALGSPG"/>
</dbReference>
<keyword evidence="8" id="KW-1185">Reference proteome</keyword>
<dbReference type="eggNOG" id="COG2165">
    <property type="taxonomic scope" value="Bacteria"/>
</dbReference>
<dbReference type="PIR" id="B97022">
    <property type="entry name" value="B97022"/>
</dbReference>
<comment type="subcellular location">
    <subcellularLocation>
        <location evidence="1">Membrane</location>
        <topology evidence="1">Single-pass membrane protein</topology>
    </subcellularLocation>
</comment>
<reference evidence="7 8" key="1">
    <citation type="journal article" date="2001" name="J. Bacteriol.">
        <title>Genome sequence and comparative analysis of the solvent-producing bacterium Clostridium acetobutylicum.</title>
        <authorList>
            <person name="Nolling J."/>
            <person name="Breton G."/>
            <person name="Omelchenko M.V."/>
            <person name="Makarova K.S."/>
            <person name="Zeng Q."/>
            <person name="Gibson R."/>
            <person name="Lee H.M."/>
            <person name="Dubois J."/>
            <person name="Qiu D."/>
            <person name="Hitti J."/>
            <person name="Wolf Y.I."/>
            <person name="Tatusov R.L."/>
            <person name="Sabathe F."/>
            <person name="Doucette-Stamm L."/>
            <person name="Soucaille P."/>
            <person name="Daly M.J."/>
            <person name="Bennett G.N."/>
            <person name="Koonin E.V."/>
            <person name="Smith D.R."/>
        </authorList>
    </citation>
    <scope>NUCLEOTIDE SEQUENCE [LARGE SCALE GENOMIC DNA]</scope>
    <source>
        <strain evidence="8">ATCC 824 / DSM 792 / JCM 1419 / LMG 5710 / VKM B-1787</strain>
    </source>
</reference>
<organism evidence="7 8">
    <name type="scientific">Clostridium acetobutylicum (strain ATCC 824 / DSM 792 / JCM 1419 / IAM 19013 / LMG 5710 / NBRC 13948 / NRRL B-527 / VKM B-1787 / 2291 / W)</name>
    <dbReference type="NCBI Taxonomy" id="272562"/>
    <lineage>
        <taxon>Bacteria</taxon>
        <taxon>Bacillati</taxon>
        <taxon>Bacillota</taxon>
        <taxon>Clostridia</taxon>
        <taxon>Eubacteriales</taxon>
        <taxon>Clostridiaceae</taxon>
        <taxon>Clostridium</taxon>
    </lineage>
</organism>
<accession>Q97KD0</accession>
<dbReference type="Pfam" id="PF07963">
    <property type="entry name" value="N_methyl"/>
    <property type="match status" value="1"/>
</dbReference>
<evidence type="ECO:0000256" key="1">
    <source>
        <dbReference type="ARBA" id="ARBA00004167"/>
    </source>
</evidence>
<dbReference type="GO" id="GO:0016020">
    <property type="term" value="C:membrane"/>
    <property type="evidence" value="ECO:0007669"/>
    <property type="project" value="UniProtKB-SubCell"/>
</dbReference>
<dbReference type="GeneID" id="44997503"/>
<evidence type="ECO:0000313" key="8">
    <source>
        <dbReference type="Proteomes" id="UP000000814"/>
    </source>
</evidence>
<proteinExistence type="predicted"/>
<evidence type="ECO:0000256" key="6">
    <source>
        <dbReference type="SAM" id="Phobius"/>
    </source>
</evidence>
<keyword evidence="3 6" id="KW-0812">Transmembrane</keyword>
<dbReference type="KEGG" id="cac:CA_C0989"/>
<dbReference type="SUPFAM" id="SSF54523">
    <property type="entry name" value="Pili subunits"/>
    <property type="match status" value="1"/>
</dbReference>
<dbReference type="InterPro" id="IPR012902">
    <property type="entry name" value="N_methyl_site"/>
</dbReference>
<dbReference type="PANTHER" id="PTHR30093">
    <property type="entry name" value="GENERAL SECRETION PATHWAY PROTEIN G"/>
    <property type="match status" value="1"/>
</dbReference>
<sequence length="125" mass="13478">MKNRINNKGFTLIELIIVIAILAILAAILVPSISAYKIKAEKSNIQASARTLSHAIDAYNADNSDNTINSYDTNAQTLIGDDIKPDKVPDCLKGKTKDDIDNIASGKFTVTKEDGLKTVISLTSN</sequence>
<name>Q97KD0_CLOAB</name>
<dbReference type="Gene3D" id="3.30.700.10">
    <property type="entry name" value="Glycoprotein, Type 4 Pilin"/>
    <property type="match status" value="1"/>
</dbReference>
<dbReference type="RefSeq" id="WP_010964307.1">
    <property type="nucleotide sequence ID" value="NC_003030.1"/>
</dbReference>
<evidence type="ECO:0000256" key="4">
    <source>
        <dbReference type="ARBA" id="ARBA00022989"/>
    </source>
</evidence>
<evidence type="ECO:0000256" key="3">
    <source>
        <dbReference type="ARBA" id="ARBA00022692"/>
    </source>
</evidence>
<dbReference type="GO" id="GO:0015627">
    <property type="term" value="C:type II protein secretion system complex"/>
    <property type="evidence" value="ECO:0007669"/>
    <property type="project" value="InterPro"/>
</dbReference>
<dbReference type="GO" id="GO:0015628">
    <property type="term" value="P:protein secretion by the type II secretion system"/>
    <property type="evidence" value="ECO:0007669"/>
    <property type="project" value="InterPro"/>
</dbReference>
<dbReference type="PANTHER" id="PTHR30093:SF44">
    <property type="entry name" value="TYPE II SECRETION SYSTEM CORE PROTEIN G"/>
    <property type="match status" value="1"/>
</dbReference>
<dbReference type="AlphaFoldDB" id="Q97KD0"/>
<dbReference type="NCBIfam" id="TIGR02532">
    <property type="entry name" value="IV_pilin_GFxxxE"/>
    <property type="match status" value="1"/>
</dbReference>
<dbReference type="PATRIC" id="fig|272562.8.peg.1198"/>
<evidence type="ECO:0000256" key="5">
    <source>
        <dbReference type="ARBA" id="ARBA00023136"/>
    </source>
</evidence>